<dbReference type="EMBL" id="CAJVPQ010002061">
    <property type="protein sequence ID" value="CAG8581855.1"/>
    <property type="molecule type" value="Genomic_DNA"/>
</dbReference>
<gene>
    <name evidence="1" type="ORF">FCALED_LOCUS7637</name>
</gene>
<reference evidence="1" key="1">
    <citation type="submission" date="2021-06" db="EMBL/GenBank/DDBJ databases">
        <authorList>
            <person name="Kallberg Y."/>
            <person name="Tangrot J."/>
            <person name="Rosling A."/>
        </authorList>
    </citation>
    <scope>NUCLEOTIDE SEQUENCE</scope>
    <source>
        <strain evidence="1">UK204</strain>
    </source>
</reference>
<organism evidence="1 2">
    <name type="scientific">Funneliformis caledonium</name>
    <dbReference type="NCBI Taxonomy" id="1117310"/>
    <lineage>
        <taxon>Eukaryota</taxon>
        <taxon>Fungi</taxon>
        <taxon>Fungi incertae sedis</taxon>
        <taxon>Mucoromycota</taxon>
        <taxon>Glomeromycotina</taxon>
        <taxon>Glomeromycetes</taxon>
        <taxon>Glomerales</taxon>
        <taxon>Glomeraceae</taxon>
        <taxon>Funneliformis</taxon>
    </lineage>
</organism>
<dbReference type="OrthoDB" id="2445512at2759"/>
<evidence type="ECO:0000313" key="1">
    <source>
        <dbReference type="EMBL" id="CAG8581855.1"/>
    </source>
</evidence>
<dbReference type="AlphaFoldDB" id="A0A9N9G774"/>
<sequence length="52" mass="6318">MVTLLYSYFLDNLNRLYIPDNVKQRIKLLYHTSIDVLTIHIILKEEFDDYIT</sequence>
<comment type="caution">
    <text evidence="1">The sequence shown here is derived from an EMBL/GenBank/DDBJ whole genome shotgun (WGS) entry which is preliminary data.</text>
</comment>
<dbReference type="Proteomes" id="UP000789570">
    <property type="component" value="Unassembled WGS sequence"/>
</dbReference>
<proteinExistence type="predicted"/>
<name>A0A9N9G774_9GLOM</name>
<protein>
    <submittedName>
        <fullName evidence="1">1277_t:CDS:1</fullName>
    </submittedName>
</protein>
<evidence type="ECO:0000313" key="2">
    <source>
        <dbReference type="Proteomes" id="UP000789570"/>
    </source>
</evidence>
<accession>A0A9N9G774</accession>
<keyword evidence="2" id="KW-1185">Reference proteome</keyword>